<accession>A0A1E8CN81</accession>
<evidence type="ECO:0008006" key="3">
    <source>
        <dbReference type="Google" id="ProtNLM"/>
    </source>
</evidence>
<dbReference type="InterPro" id="IPR027020">
    <property type="entry name" value="YnjB"/>
</dbReference>
<dbReference type="PIRSF" id="PIRSF029172">
    <property type="entry name" value="UCP029172_ABC_sbc_YnjB"/>
    <property type="match status" value="1"/>
</dbReference>
<organism evidence="1 2">
    <name type="scientific">Pseudohongiella acticola</name>
    <dbReference type="NCBI Taxonomy" id="1524254"/>
    <lineage>
        <taxon>Bacteria</taxon>
        <taxon>Pseudomonadati</taxon>
        <taxon>Pseudomonadota</taxon>
        <taxon>Gammaproteobacteria</taxon>
        <taxon>Pseudomonadales</taxon>
        <taxon>Pseudohongiellaceae</taxon>
        <taxon>Pseudohongiella</taxon>
    </lineage>
</organism>
<dbReference type="Gene3D" id="3.40.190.10">
    <property type="entry name" value="Periplasmic binding protein-like II"/>
    <property type="match status" value="2"/>
</dbReference>
<gene>
    <name evidence="1" type="ORF">PHACT_03140</name>
</gene>
<dbReference type="SUPFAM" id="SSF53850">
    <property type="entry name" value="Periplasmic binding protein-like II"/>
    <property type="match status" value="1"/>
</dbReference>
<dbReference type="EMBL" id="MASR01000001">
    <property type="protein sequence ID" value="OFE13898.1"/>
    <property type="molecule type" value="Genomic_DNA"/>
</dbReference>
<dbReference type="PANTHER" id="PTHR42779:SF1">
    <property type="entry name" value="PROTEIN YNJB"/>
    <property type="match status" value="1"/>
</dbReference>
<dbReference type="PANTHER" id="PTHR42779">
    <property type="entry name" value="PROTEIN YNJB"/>
    <property type="match status" value="1"/>
</dbReference>
<comment type="caution">
    <text evidence="1">The sequence shown here is derived from an EMBL/GenBank/DDBJ whole genome shotgun (WGS) entry which is preliminary data.</text>
</comment>
<evidence type="ECO:0000313" key="2">
    <source>
        <dbReference type="Proteomes" id="UP000175669"/>
    </source>
</evidence>
<reference evidence="2" key="1">
    <citation type="submission" date="2016-07" db="EMBL/GenBank/DDBJ databases">
        <authorList>
            <person name="Florea S."/>
            <person name="Webb J.S."/>
            <person name="Jaromczyk J."/>
            <person name="Schardl C.L."/>
        </authorList>
    </citation>
    <scope>NUCLEOTIDE SEQUENCE [LARGE SCALE GENOMIC DNA]</scope>
    <source>
        <strain evidence="2">KCTC 42131</strain>
    </source>
</reference>
<proteinExistence type="predicted"/>
<name>A0A1E8CN81_9GAMM</name>
<protein>
    <recommendedName>
        <fullName evidence="3">ABC transporter substrate-binding protein</fullName>
    </recommendedName>
</protein>
<sequence>MLSAQLIMTVVTAGELNAQTPNPADWSSVVQQADNQDLYFYTWGGDQQTNAYLAWTRQQLEINYNIRMTHVRLSDTADAVSRILAERQAGNLDRGAVDLLWLNGENFASLKNNDLLFGPWAEQLPNFGLVNAEDNPDVRTDFTLPVEGYESPWLRAHLVFYYDTAYIDAPPANITELLAWAQRHPGEFTYPRPPDFLATTFLKQALLELADDTTPLYGPVEDSDFDAITAPLWQFLDALHPLLLRQGRNFPANGSAVRQLMADGEIALALSFNPTDAVNSVLRGELPESIRTYVSNRGTLANVSFVAIPFNASHKAAAMVAANFLLSVPAQLRAQDPDHMGGTAAIDVDVLPPSEQRLFAATRQSHPAAPALMTDNQQLQEPHPSWMDALEQAWMARYGSR</sequence>
<evidence type="ECO:0000313" key="1">
    <source>
        <dbReference type="EMBL" id="OFE13898.1"/>
    </source>
</evidence>
<dbReference type="OrthoDB" id="3239593at2"/>
<dbReference type="STRING" id="1524254.PHACT_03140"/>
<dbReference type="Pfam" id="PF13416">
    <property type="entry name" value="SBP_bac_8"/>
    <property type="match status" value="1"/>
</dbReference>
<dbReference type="NCBIfam" id="NF008633">
    <property type="entry name" value="PRK11622.1"/>
    <property type="match status" value="1"/>
</dbReference>
<dbReference type="AlphaFoldDB" id="A0A1E8CN81"/>
<dbReference type="InterPro" id="IPR006059">
    <property type="entry name" value="SBP"/>
</dbReference>
<dbReference type="Proteomes" id="UP000175669">
    <property type="component" value="Unassembled WGS sequence"/>
</dbReference>
<keyword evidence="2" id="KW-1185">Reference proteome</keyword>